<dbReference type="RefSeq" id="WP_260719427.1">
    <property type="nucleotide sequence ID" value="NZ_CP104377.1"/>
</dbReference>
<proteinExistence type="predicted"/>
<evidence type="ECO:0000313" key="3">
    <source>
        <dbReference type="Proteomes" id="UP001058290"/>
    </source>
</evidence>
<feature type="region of interest" description="Disordered" evidence="1">
    <location>
        <begin position="1"/>
        <end position="45"/>
    </location>
</feature>
<protein>
    <submittedName>
        <fullName evidence="2">Uncharacterized protein</fullName>
    </submittedName>
</protein>
<evidence type="ECO:0000313" key="2">
    <source>
        <dbReference type="EMBL" id="UXC19120.1"/>
    </source>
</evidence>
<dbReference type="EMBL" id="CP104377">
    <property type="protein sequence ID" value="UXC19120.1"/>
    <property type="molecule type" value="Genomic_DNA"/>
</dbReference>
<keyword evidence="3" id="KW-1185">Reference proteome</keyword>
<sequence length="370" mass="39822">MAENNSSAPLKTAEGAYPALPKPDYPAQFDGHGGEQSSDESYSAEQMRAYAAQAVAAQTPADPMNWPLPCDVTVGHGTMRKGVKLSTLVLRMKALYKMATGEDADEVAARSPEVRARMLAAFQAQVGAKPVVCDSVHIADSGKTATPTLPATEDSSAGDLAHHGMTPRDKATQDQIAAVMLQHGTPEQQLQALATCCNVSPDSIKDMVAAAQAEVQAEPVTRVYLVNTGEVRNGLELYERHDGPVPLAEYETLYTAPQAQPADALTQAALDVLAERRRQVEAEGWTPERDDQYVHGDMASAAGCYAMFTQAYPKGDPHHSWPWDKAWWKPSKDARRNRVKACALLLAEIERLDRAAMAAAQEGGNAAKEA</sequence>
<gene>
    <name evidence="2" type="ORF">N4T19_03060</name>
</gene>
<reference evidence="2" key="1">
    <citation type="submission" date="2022-09" db="EMBL/GenBank/DDBJ databases">
        <title>Bacterial diversity in gut of crayfish and pufferfish.</title>
        <authorList>
            <person name="Huang Y."/>
        </authorList>
    </citation>
    <scope>NUCLEOTIDE SEQUENCE</scope>
    <source>
        <strain evidence="2">PR12</strain>
    </source>
</reference>
<accession>A0ABY5ZYN8</accession>
<name>A0ABY5ZYN8_9BURK</name>
<dbReference type="Proteomes" id="UP001058290">
    <property type="component" value="Chromosome"/>
</dbReference>
<evidence type="ECO:0000256" key="1">
    <source>
        <dbReference type="SAM" id="MobiDB-lite"/>
    </source>
</evidence>
<organism evidence="2 3">
    <name type="scientific">Comamonas squillarum</name>
    <dbReference type="NCBI Taxonomy" id="2977320"/>
    <lineage>
        <taxon>Bacteria</taxon>
        <taxon>Pseudomonadati</taxon>
        <taxon>Pseudomonadota</taxon>
        <taxon>Betaproteobacteria</taxon>
        <taxon>Burkholderiales</taxon>
        <taxon>Comamonadaceae</taxon>
        <taxon>Comamonas</taxon>
    </lineage>
</organism>